<comment type="caution">
    <text evidence="3">The sequence shown here is derived from an EMBL/GenBank/DDBJ whole genome shotgun (WGS) entry which is preliminary data.</text>
</comment>
<gene>
    <name evidence="3" type="ORF">GCM10011495_15660</name>
</gene>
<dbReference type="Gene3D" id="3.40.630.30">
    <property type="match status" value="1"/>
</dbReference>
<reference evidence="4" key="1">
    <citation type="journal article" date="2019" name="Int. J. Syst. Evol. Microbiol.">
        <title>The Global Catalogue of Microorganisms (GCM) 10K type strain sequencing project: providing services to taxonomists for standard genome sequencing and annotation.</title>
        <authorList>
            <consortium name="The Broad Institute Genomics Platform"/>
            <consortium name="The Broad Institute Genome Sequencing Center for Infectious Disease"/>
            <person name="Wu L."/>
            <person name="Ma J."/>
        </authorList>
    </citation>
    <scope>NUCLEOTIDE SEQUENCE [LARGE SCALE GENOMIC DNA]</scope>
    <source>
        <strain evidence="4">CGMCC 1.14966</strain>
    </source>
</reference>
<evidence type="ECO:0000259" key="2">
    <source>
        <dbReference type="PROSITE" id="PS51186"/>
    </source>
</evidence>
<dbReference type="InterPro" id="IPR016181">
    <property type="entry name" value="Acyl_CoA_acyltransferase"/>
</dbReference>
<dbReference type="RefSeq" id="WP_188561502.1">
    <property type="nucleotide sequence ID" value="NZ_BMGY01000011.1"/>
</dbReference>
<dbReference type="PROSITE" id="PS51186">
    <property type="entry name" value="GNAT"/>
    <property type="match status" value="1"/>
</dbReference>
<keyword evidence="4" id="KW-1185">Reference proteome</keyword>
<dbReference type="EMBL" id="BMGY01000011">
    <property type="protein sequence ID" value="GGH84229.1"/>
    <property type="molecule type" value="Genomic_DNA"/>
</dbReference>
<accession>A0ABQ2A3Y9</accession>
<keyword evidence="1" id="KW-0808">Transferase</keyword>
<dbReference type="PANTHER" id="PTHR13947">
    <property type="entry name" value="GNAT FAMILY N-ACETYLTRANSFERASE"/>
    <property type="match status" value="1"/>
</dbReference>
<dbReference type="InterPro" id="IPR050769">
    <property type="entry name" value="NAT_camello-type"/>
</dbReference>
<evidence type="ECO:0000256" key="1">
    <source>
        <dbReference type="ARBA" id="ARBA00022679"/>
    </source>
</evidence>
<dbReference type="Proteomes" id="UP000637774">
    <property type="component" value="Unassembled WGS sequence"/>
</dbReference>
<feature type="domain" description="N-acetyltransferase" evidence="2">
    <location>
        <begin position="111"/>
        <end position="242"/>
    </location>
</feature>
<dbReference type="Pfam" id="PF00583">
    <property type="entry name" value="Acetyltransf_1"/>
    <property type="match status" value="1"/>
</dbReference>
<organism evidence="3 4">
    <name type="scientific">Hymenobacter frigidus</name>
    <dbReference type="NCBI Taxonomy" id="1524095"/>
    <lineage>
        <taxon>Bacteria</taxon>
        <taxon>Pseudomonadati</taxon>
        <taxon>Bacteroidota</taxon>
        <taxon>Cytophagia</taxon>
        <taxon>Cytophagales</taxon>
        <taxon>Hymenobacteraceae</taxon>
        <taxon>Hymenobacter</taxon>
    </lineage>
</organism>
<dbReference type="PANTHER" id="PTHR13947:SF37">
    <property type="entry name" value="LD18367P"/>
    <property type="match status" value="1"/>
</dbReference>
<evidence type="ECO:0000313" key="3">
    <source>
        <dbReference type="EMBL" id="GGH84229.1"/>
    </source>
</evidence>
<sequence length="242" mass="26547">MKLGAEVQLLAWDSEWLGFPVARLVVGADGSATAVSTTMAQCRASGIKLLYLLVNPACTAASAAVQAAGGWLADVRLTYRLLLASGISLAPLPLGIALAMATEFTPSLEELAWRSGEYSRFRRDARIGDMAFRALYTRWLHQVLADGLVCVATTENEKVAGMLAFEARDHETASIALLAVAPTARRRHVGQCLVQMAQQQARHQGCTELRVVTQGVNQPARQFYEQCGFKLLRTEHYYHLWL</sequence>
<dbReference type="CDD" id="cd04301">
    <property type="entry name" value="NAT_SF"/>
    <property type="match status" value="1"/>
</dbReference>
<protein>
    <recommendedName>
        <fullName evidence="2">N-acetyltransferase domain-containing protein</fullName>
    </recommendedName>
</protein>
<dbReference type="SUPFAM" id="SSF55729">
    <property type="entry name" value="Acyl-CoA N-acyltransferases (Nat)"/>
    <property type="match status" value="1"/>
</dbReference>
<proteinExistence type="predicted"/>
<evidence type="ECO:0000313" key="4">
    <source>
        <dbReference type="Proteomes" id="UP000637774"/>
    </source>
</evidence>
<name>A0ABQ2A3Y9_9BACT</name>
<dbReference type="InterPro" id="IPR000182">
    <property type="entry name" value="GNAT_dom"/>
</dbReference>